<organism evidence="1 2">
    <name type="scientific">Exidia glandulosa HHB12029</name>
    <dbReference type="NCBI Taxonomy" id="1314781"/>
    <lineage>
        <taxon>Eukaryota</taxon>
        <taxon>Fungi</taxon>
        <taxon>Dikarya</taxon>
        <taxon>Basidiomycota</taxon>
        <taxon>Agaricomycotina</taxon>
        <taxon>Agaricomycetes</taxon>
        <taxon>Auriculariales</taxon>
        <taxon>Exidiaceae</taxon>
        <taxon>Exidia</taxon>
    </lineage>
</organism>
<evidence type="ECO:0000313" key="1">
    <source>
        <dbReference type="EMBL" id="KZV77958.1"/>
    </source>
</evidence>
<reference evidence="1 2" key="1">
    <citation type="journal article" date="2016" name="Mol. Biol. Evol.">
        <title>Comparative Genomics of Early-Diverging Mushroom-Forming Fungi Provides Insights into the Origins of Lignocellulose Decay Capabilities.</title>
        <authorList>
            <person name="Nagy L.G."/>
            <person name="Riley R."/>
            <person name="Tritt A."/>
            <person name="Adam C."/>
            <person name="Daum C."/>
            <person name="Floudas D."/>
            <person name="Sun H."/>
            <person name="Yadav J.S."/>
            <person name="Pangilinan J."/>
            <person name="Larsson K.H."/>
            <person name="Matsuura K."/>
            <person name="Barry K."/>
            <person name="Labutti K."/>
            <person name="Kuo R."/>
            <person name="Ohm R.A."/>
            <person name="Bhattacharya S.S."/>
            <person name="Shirouzu T."/>
            <person name="Yoshinaga Y."/>
            <person name="Martin F.M."/>
            <person name="Grigoriev I.V."/>
            <person name="Hibbett D.S."/>
        </authorList>
    </citation>
    <scope>NUCLEOTIDE SEQUENCE [LARGE SCALE GENOMIC DNA]</scope>
    <source>
        <strain evidence="1 2">HHB12029</strain>
    </source>
</reference>
<name>A0A166MF19_EXIGL</name>
<dbReference type="Proteomes" id="UP000077266">
    <property type="component" value="Unassembled WGS sequence"/>
</dbReference>
<dbReference type="EMBL" id="KV427296">
    <property type="protein sequence ID" value="KZV77958.1"/>
    <property type="molecule type" value="Genomic_DNA"/>
</dbReference>
<accession>A0A166MF19</accession>
<keyword evidence="2" id="KW-1185">Reference proteome</keyword>
<sequence>MTQPIDVHVETRRSEEHEFPMISTARSSAHPASAKCIAAWTPSDSLDRLTKCAELEKASKQFKFVNIADHTQSSPTAEFAPCSSRLFPLSVKRHIRNTVERAAAY</sequence>
<dbReference type="InParanoid" id="A0A166MF19"/>
<proteinExistence type="predicted"/>
<evidence type="ECO:0000313" key="2">
    <source>
        <dbReference type="Proteomes" id="UP000077266"/>
    </source>
</evidence>
<dbReference type="AlphaFoldDB" id="A0A166MF19"/>
<protein>
    <submittedName>
        <fullName evidence="1">Uncharacterized protein</fullName>
    </submittedName>
</protein>
<gene>
    <name evidence="1" type="ORF">EXIGLDRAFT_847885</name>
</gene>